<gene>
    <name evidence="1" type="ORF">METZ01_LOCUS92554</name>
</gene>
<dbReference type="EMBL" id="UINC01008835">
    <property type="protein sequence ID" value="SVA39700.1"/>
    <property type="molecule type" value="Genomic_DNA"/>
</dbReference>
<name>A0A381VH85_9ZZZZ</name>
<proteinExistence type="predicted"/>
<sequence>MKTLRVFKEYHHSLINRDIISSELQTIEVLDIILPK</sequence>
<accession>A0A381VH85</accession>
<protein>
    <submittedName>
        <fullName evidence="1">Uncharacterized protein</fullName>
    </submittedName>
</protein>
<organism evidence="1">
    <name type="scientific">marine metagenome</name>
    <dbReference type="NCBI Taxonomy" id="408172"/>
    <lineage>
        <taxon>unclassified sequences</taxon>
        <taxon>metagenomes</taxon>
        <taxon>ecological metagenomes</taxon>
    </lineage>
</organism>
<reference evidence="1" key="1">
    <citation type="submission" date="2018-05" db="EMBL/GenBank/DDBJ databases">
        <authorList>
            <person name="Lanie J.A."/>
            <person name="Ng W.-L."/>
            <person name="Kazmierczak K.M."/>
            <person name="Andrzejewski T.M."/>
            <person name="Davidsen T.M."/>
            <person name="Wayne K.J."/>
            <person name="Tettelin H."/>
            <person name="Glass J.I."/>
            <person name="Rusch D."/>
            <person name="Podicherti R."/>
            <person name="Tsui H.-C.T."/>
            <person name="Winkler M.E."/>
        </authorList>
    </citation>
    <scope>NUCLEOTIDE SEQUENCE</scope>
</reference>
<evidence type="ECO:0000313" key="1">
    <source>
        <dbReference type="EMBL" id="SVA39700.1"/>
    </source>
</evidence>
<dbReference type="AlphaFoldDB" id="A0A381VH85"/>